<feature type="compositionally biased region" description="Gly residues" evidence="1">
    <location>
        <begin position="38"/>
        <end position="52"/>
    </location>
</feature>
<evidence type="ECO:0000313" key="3">
    <source>
        <dbReference type="Proteomes" id="UP000829992"/>
    </source>
</evidence>
<feature type="region of interest" description="Disordered" evidence="1">
    <location>
        <begin position="16"/>
        <end position="62"/>
    </location>
</feature>
<protein>
    <recommendedName>
        <fullName evidence="4">Lipoprotein</fullName>
    </recommendedName>
</protein>
<evidence type="ECO:0008006" key="4">
    <source>
        <dbReference type="Google" id="ProtNLM"/>
    </source>
</evidence>
<reference evidence="2 3" key="1">
    <citation type="submission" date="2022-05" db="EMBL/GenBank/DDBJ databases">
        <authorList>
            <person name="Zhou X."/>
            <person name="Li K."/>
            <person name="Man Y."/>
        </authorList>
    </citation>
    <scope>NUCLEOTIDE SEQUENCE [LARGE SCALE GENOMIC DNA]</scope>
    <source>
        <strain evidence="2 3">MS405</strain>
    </source>
</reference>
<feature type="compositionally biased region" description="Basic residues" evidence="1">
    <location>
        <begin position="17"/>
        <end position="26"/>
    </location>
</feature>
<evidence type="ECO:0000313" key="2">
    <source>
        <dbReference type="EMBL" id="UQT55005.1"/>
    </source>
</evidence>
<accession>A0ABY4PMH2</accession>
<dbReference type="Proteomes" id="UP000829992">
    <property type="component" value="Chromosome"/>
</dbReference>
<evidence type="ECO:0000256" key="1">
    <source>
        <dbReference type="SAM" id="MobiDB-lite"/>
    </source>
</evidence>
<proteinExistence type="predicted"/>
<dbReference type="RefSeq" id="WP_249586496.1">
    <property type="nucleotide sequence ID" value="NZ_BAAAQL010000008.1"/>
</dbReference>
<name>A0ABY4PMH2_9ACTN</name>
<keyword evidence="3" id="KW-1185">Reference proteome</keyword>
<organism evidence="2 3">
    <name type="scientific">Streptomyces durmitorensis</name>
    <dbReference type="NCBI Taxonomy" id="319947"/>
    <lineage>
        <taxon>Bacteria</taxon>
        <taxon>Bacillati</taxon>
        <taxon>Actinomycetota</taxon>
        <taxon>Actinomycetes</taxon>
        <taxon>Kitasatosporales</taxon>
        <taxon>Streptomycetaceae</taxon>
        <taxon>Streptomyces</taxon>
    </lineage>
</organism>
<sequence length="230" mass="23686">MGVGVLVLSLALTGCGGKKKNKKHKSGSGSSHSRTIGGATGGGSAAKGGGSLSGAQDAKAVLPPTDTMPAALRNVGTELHSRAKAPSVCKAPGGKCKNAVANGQVGYHSNDKGEGASYDVIVYRDDRAAQRAFAAWDSYVRDNKHELKVVDGPKQGADSVAFGFTRPAEKNTLEIVILQGKYVGTLKLRDNSGPAEARQDLGVLAEVYATRLLQATRDEAPSATAANVKV</sequence>
<dbReference type="EMBL" id="CP097289">
    <property type="protein sequence ID" value="UQT55005.1"/>
    <property type="molecule type" value="Genomic_DNA"/>
</dbReference>
<gene>
    <name evidence="2" type="ORF">M4V62_07805</name>
</gene>